<dbReference type="InterPro" id="IPR011856">
    <property type="entry name" value="tRNA_endonuc-like_dom_sf"/>
</dbReference>
<reference evidence="3 4" key="1">
    <citation type="submission" date="2024-06" db="EMBL/GenBank/DDBJ databases">
        <authorList>
            <person name="Li F."/>
        </authorList>
    </citation>
    <scope>NUCLEOTIDE SEQUENCE [LARGE SCALE GENOMIC DNA]</scope>
    <source>
        <strain evidence="3 4">GXAS 311</strain>
    </source>
</reference>
<keyword evidence="4" id="KW-1185">Reference proteome</keyword>
<dbReference type="InterPro" id="IPR003509">
    <property type="entry name" value="UPF0102_YraN-like"/>
</dbReference>
<proteinExistence type="inferred from homology"/>
<dbReference type="RefSeq" id="WP_353873571.1">
    <property type="nucleotide sequence ID" value="NZ_JBEVCJ010000002.1"/>
</dbReference>
<evidence type="ECO:0000313" key="4">
    <source>
        <dbReference type="Proteomes" id="UP001548189"/>
    </source>
</evidence>
<dbReference type="EMBL" id="JBEVCJ010000002">
    <property type="protein sequence ID" value="MET1254021.1"/>
    <property type="molecule type" value="Genomic_DNA"/>
</dbReference>
<evidence type="ECO:0000313" key="3">
    <source>
        <dbReference type="EMBL" id="MET1254021.1"/>
    </source>
</evidence>
<dbReference type="NCBIfam" id="TIGR00252">
    <property type="entry name" value="YraN family protein"/>
    <property type="match status" value="1"/>
</dbReference>
<dbReference type="Pfam" id="PF02021">
    <property type="entry name" value="UPF0102"/>
    <property type="match status" value="1"/>
</dbReference>
<dbReference type="SUPFAM" id="SSF52980">
    <property type="entry name" value="Restriction endonuclease-like"/>
    <property type="match status" value="1"/>
</dbReference>
<gene>
    <name evidence="3" type="ORF">ABVT43_02665</name>
</gene>
<dbReference type="PANTHER" id="PTHR34039">
    <property type="entry name" value="UPF0102 PROTEIN YRAN"/>
    <property type="match status" value="1"/>
</dbReference>
<sequence length="123" mass="14031">MQKSDDKRTLGFSLEVYAKTQIESVGYQIVATNYACKLGEIDIIAKKNNVLVFIEVRYRKNSRFGGALASITPQKQKRLILTASHYLQQKKLTNKIACRFDVFAIQGNLPSLHYEWIENAFTA</sequence>
<comment type="caution">
    <text evidence="3">The sequence shown here is derived from an EMBL/GenBank/DDBJ whole genome shotgun (WGS) entry which is preliminary data.</text>
</comment>
<dbReference type="Proteomes" id="UP001548189">
    <property type="component" value="Unassembled WGS sequence"/>
</dbReference>
<dbReference type="NCBIfam" id="NF009150">
    <property type="entry name" value="PRK12497.1-3"/>
    <property type="match status" value="1"/>
</dbReference>
<evidence type="ECO:0000256" key="1">
    <source>
        <dbReference type="ARBA" id="ARBA00006738"/>
    </source>
</evidence>
<dbReference type="Gene3D" id="3.40.1350.10">
    <property type="match status" value="1"/>
</dbReference>
<organism evidence="3 4">
    <name type="scientific">Aliikangiella maris</name>
    <dbReference type="NCBI Taxonomy" id="3162458"/>
    <lineage>
        <taxon>Bacteria</taxon>
        <taxon>Pseudomonadati</taxon>
        <taxon>Pseudomonadota</taxon>
        <taxon>Gammaproteobacteria</taxon>
        <taxon>Oceanospirillales</taxon>
        <taxon>Pleioneaceae</taxon>
        <taxon>Aliikangiella</taxon>
    </lineage>
</organism>
<protein>
    <recommendedName>
        <fullName evidence="2">UPF0102 protein ABVT42_02730</fullName>
    </recommendedName>
</protein>
<name>A0ABV2BQ77_9GAMM</name>
<dbReference type="HAMAP" id="MF_00048">
    <property type="entry name" value="UPF0102"/>
    <property type="match status" value="1"/>
</dbReference>
<dbReference type="InterPro" id="IPR011335">
    <property type="entry name" value="Restrct_endonuc-II-like"/>
</dbReference>
<evidence type="ECO:0000256" key="2">
    <source>
        <dbReference type="HAMAP-Rule" id="MF_00048"/>
    </source>
</evidence>
<accession>A0ABV2BQ77</accession>
<dbReference type="PANTHER" id="PTHR34039:SF1">
    <property type="entry name" value="UPF0102 PROTEIN YRAN"/>
    <property type="match status" value="1"/>
</dbReference>
<comment type="similarity">
    <text evidence="1 2">Belongs to the UPF0102 family.</text>
</comment>